<organism evidence="4 5">
    <name type="scientific">Linnemannia gamsii</name>
    <dbReference type="NCBI Taxonomy" id="64522"/>
    <lineage>
        <taxon>Eukaryota</taxon>
        <taxon>Fungi</taxon>
        <taxon>Fungi incertae sedis</taxon>
        <taxon>Mucoromycota</taxon>
        <taxon>Mortierellomycotina</taxon>
        <taxon>Mortierellomycetes</taxon>
        <taxon>Mortierellales</taxon>
        <taxon>Mortierellaceae</taxon>
        <taxon>Linnemannia</taxon>
    </lineage>
</organism>
<protein>
    <recommendedName>
        <fullName evidence="6">L domain-like protein</fullName>
    </recommendedName>
</protein>
<dbReference type="InterPro" id="IPR050216">
    <property type="entry name" value="LRR_domain-containing"/>
</dbReference>
<proteinExistence type="predicted"/>
<feature type="region of interest" description="Disordered" evidence="3">
    <location>
        <begin position="472"/>
        <end position="547"/>
    </location>
</feature>
<dbReference type="PROSITE" id="PS51450">
    <property type="entry name" value="LRR"/>
    <property type="match status" value="2"/>
</dbReference>
<dbReference type="EMBL" id="JAAAIN010000020">
    <property type="protein sequence ID" value="KAG0322783.1"/>
    <property type="molecule type" value="Genomic_DNA"/>
</dbReference>
<evidence type="ECO:0000256" key="2">
    <source>
        <dbReference type="ARBA" id="ARBA00022737"/>
    </source>
</evidence>
<keyword evidence="5" id="KW-1185">Reference proteome</keyword>
<evidence type="ECO:0000313" key="5">
    <source>
        <dbReference type="Proteomes" id="UP000823405"/>
    </source>
</evidence>
<keyword evidence="2" id="KW-0677">Repeat</keyword>
<evidence type="ECO:0000313" key="4">
    <source>
        <dbReference type="EMBL" id="KAG0322783.1"/>
    </source>
</evidence>
<comment type="caution">
    <text evidence="4">The sequence shown here is derived from an EMBL/GenBank/DDBJ whole genome shotgun (WGS) entry which is preliminary data.</text>
</comment>
<feature type="compositionally biased region" description="Low complexity" evidence="3">
    <location>
        <begin position="473"/>
        <end position="503"/>
    </location>
</feature>
<dbReference type="PANTHER" id="PTHR48051:SF1">
    <property type="entry name" value="RAS SUPPRESSOR PROTEIN 1"/>
    <property type="match status" value="1"/>
</dbReference>
<accession>A0A9P6RL91</accession>
<reference evidence="4" key="1">
    <citation type="journal article" date="2020" name="Fungal Divers.">
        <title>Resolving the Mortierellaceae phylogeny through synthesis of multi-gene phylogenetics and phylogenomics.</title>
        <authorList>
            <person name="Vandepol N."/>
            <person name="Liber J."/>
            <person name="Desiro A."/>
            <person name="Na H."/>
            <person name="Kennedy M."/>
            <person name="Barry K."/>
            <person name="Grigoriev I.V."/>
            <person name="Miller A.N."/>
            <person name="O'Donnell K."/>
            <person name="Stajich J.E."/>
            <person name="Bonito G."/>
        </authorList>
    </citation>
    <scope>NUCLEOTIDE SEQUENCE</scope>
    <source>
        <strain evidence="4">NVP60</strain>
    </source>
</reference>
<dbReference type="AlphaFoldDB" id="A0A9P6RL91"/>
<feature type="compositionally biased region" description="Polar residues" evidence="3">
    <location>
        <begin position="509"/>
        <end position="519"/>
    </location>
</feature>
<feature type="compositionally biased region" description="Low complexity" evidence="3">
    <location>
        <begin position="373"/>
        <end position="399"/>
    </location>
</feature>
<sequence length="930" mass="100531">MGNVYSITLCDRDLHHVPDDIYKHHKHVAKLLLRRNNIQEIPPEIKVLTSLVELSLRDNLLTTVPIEITNLRLLQKLSLASNRLQEPPEAIAAFSQLTWLSLASNTLTTLPDSFAQLQKLTSLDLQRNRFVAIPDCVFAMRSLTILLLQKNRITSISPKIGYCTQLVSLNLSYNRIQHLPVEMKECRNLQHLLLSVNSIQALPSVLCESWINLLNLDLHTNDLKALPAQLGGLRTLRRLNVAINKIEEVPPSIGQLQLLEWLNLNDNKLVTLPSTMDQMQKLVKMGIVQNKLQTLPEALARLNVLYKLDCRRNEIEYLPSAFKDMQGIHSLLLEENPLSYRYGVSNYSRQPPTLLELAARAVLDKYNPQDADSSAVSSSSSILSPGSSSSISPSVTSNSAMAEHADTGISSLIPTMAELGLTKASTLPPPAGSHCNATPQKSRYSLFSRACATVHPLQSSKLSRAATFTTAHLSDSSSSSSSSSSSTSPSSTSLVTSLTSSSLAPGSLTVENSNTNNNGRPRRYKSSPRGLKPPSIFSRSRGHNDKARIQGLPQSNYAAGSPVTSTVTLNSGARMRPLSKIERLLDPELSLLPLPLIDLLSLPTTSCDYCSRRMCTSGWVDFLEPAKLGNSRAIIPVRHRMCSLQCVRRQHRDSFGGELTDLFESTDFHIGPNGEMIGSRPIVPGELDEYLIEAVQEAAEAAGISIAHLLQQHQAQQQTLAQQQGDGQGIVTDEAQSTWHQPMGGVLPHMPGAIPGVPGSISIQALNQMSLENDNQQQTSATGSGASSMLRQTTARLRRSLSRPTTPIEIQVDAQGQLRRVVYRQQRSTSHRRRLLETFRSLSQVGQTNGLGGTGVGGGLGGLGVLAAAGLGNHTANNAFGTAGANGGGHGGGGDGNNNGGGDATRGGNSNRAAGEVMNVTTFAVELERF</sequence>
<dbReference type="Pfam" id="PF13855">
    <property type="entry name" value="LRR_8"/>
    <property type="match status" value="4"/>
</dbReference>
<gene>
    <name evidence="4" type="ORF">BGZ97_004096</name>
</gene>
<dbReference type="SMART" id="SM00364">
    <property type="entry name" value="LRR_BAC"/>
    <property type="match status" value="6"/>
</dbReference>
<feature type="region of interest" description="Disordered" evidence="3">
    <location>
        <begin position="891"/>
        <end position="913"/>
    </location>
</feature>
<dbReference type="SMART" id="SM00369">
    <property type="entry name" value="LRR_TYP"/>
    <property type="match status" value="11"/>
</dbReference>
<dbReference type="InterPro" id="IPR001611">
    <property type="entry name" value="Leu-rich_rpt"/>
</dbReference>
<dbReference type="OrthoDB" id="660555at2759"/>
<feature type="region of interest" description="Disordered" evidence="3">
    <location>
        <begin position="369"/>
        <end position="399"/>
    </location>
</feature>
<dbReference type="PANTHER" id="PTHR48051">
    <property type="match status" value="1"/>
</dbReference>
<dbReference type="SUPFAM" id="SSF52058">
    <property type="entry name" value="L domain-like"/>
    <property type="match status" value="1"/>
</dbReference>
<keyword evidence="1" id="KW-0433">Leucine-rich repeat</keyword>
<evidence type="ECO:0008006" key="6">
    <source>
        <dbReference type="Google" id="ProtNLM"/>
    </source>
</evidence>
<dbReference type="Gene3D" id="3.80.10.10">
    <property type="entry name" value="Ribonuclease Inhibitor"/>
    <property type="match status" value="1"/>
</dbReference>
<dbReference type="Proteomes" id="UP000823405">
    <property type="component" value="Unassembled WGS sequence"/>
</dbReference>
<dbReference type="GO" id="GO:0005737">
    <property type="term" value="C:cytoplasm"/>
    <property type="evidence" value="ECO:0007669"/>
    <property type="project" value="TreeGrafter"/>
</dbReference>
<name>A0A9P6RL91_9FUNG</name>
<feature type="compositionally biased region" description="Gly residues" evidence="3">
    <location>
        <begin position="891"/>
        <end position="905"/>
    </location>
</feature>
<dbReference type="InterPro" id="IPR032675">
    <property type="entry name" value="LRR_dom_sf"/>
</dbReference>
<evidence type="ECO:0000256" key="1">
    <source>
        <dbReference type="ARBA" id="ARBA00022614"/>
    </source>
</evidence>
<evidence type="ECO:0000256" key="3">
    <source>
        <dbReference type="SAM" id="MobiDB-lite"/>
    </source>
</evidence>
<dbReference type="InterPro" id="IPR003591">
    <property type="entry name" value="Leu-rich_rpt_typical-subtyp"/>
</dbReference>